<dbReference type="EMBL" id="MHLB01000064">
    <property type="protein sequence ID" value="OGZ00462.1"/>
    <property type="molecule type" value="Genomic_DNA"/>
</dbReference>
<dbReference type="InterPro" id="IPR025324">
    <property type="entry name" value="DUF4230"/>
</dbReference>
<comment type="caution">
    <text evidence="1">The sequence shown here is derived from an EMBL/GenBank/DDBJ whole genome shotgun (WGS) entry which is preliminary data.</text>
</comment>
<proteinExistence type="predicted"/>
<dbReference type="Pfam" id="PF14014">
    <property type="entry name" value="DUF4230"/>
    <property type="match status" value="1"/>
</dbReference>
<sequence>MKLRIYFRLGFTLVLLALVLWGLYAVGLIGNQSPAGISTTAVIRELRELDRLETASFTIEKIIDAGTAGNGIKEMLFGDRILLVAHGEVVAGFDLSELKDKDIKIEGKMITLALPPPAILISRLDNEATRVYDRKLGLLATGDKNLESEARLTAEKSIISAACKGGILNEASQNGRNQLSALLGSLGFTTIIVNIPDGSCS</sequence>
<dbReference type="Proteomes" id="UP000178348">
    <property type="component" value="Unassembled WGS sequence"/>
</dbReference>
<evidence type="ECO:0000313" key="2">
    <source>
        <dbReference type="Proteomes" id="UP000178348"/>
    </source>
</evidence>
<organism evidence="1 2">
    <name type="scientific">Candidatus Liptonbacteria bacterium RIFCSPLOWO2_01_FULL_53_13</name>
    <dbReference type="NCBI Taxonomy" id="1798651"/>
    <lineage>
        <taxon>Bacteria</taxon>
        <taxon>Candidatus Liptoniibacteriota</taxon>
    </lineage>
</organism>
<dbReference type="AlphaFoldDB" id="A0A1G2CGX4"/>
<reference evidence="1 2" key="1">
    <citation type="journal article" date="2016" name="Nat. Commun.">
        <title>Thousands of microbial genomes shed light on interconnected biogeochemical processes in an aquifer system.</title>
        <authorList>
            <person name="Anantharaman K."/>
            <person name="Brown C.T."/>
            <person name="Hug L.A."/>
            <person name="Sharon I."/>
            <person name="Castelle C.J."/>
            <person name="Probst A.J."/>
            <person name="Thomas B.C."/>
            <person name="Singh A."/>
            <person name="Wilkins M.J."/>
            <person name="Karaoz U."/>
            <person name="Brodie E.L."/>
            <person name="Williams K.H."/>
            <person name="Hubbard S.S."/>
            <person name="Banfield J.F."/>
        </authorList>
    </citation>
    <scope>NUCLEOTIDE SEQUENCE [LARGE SCALE GENOMIC DNA]</scope>
</reference>
<accession>A0A1G2CGX4</accession>
<gene>
    <name evidence="1" type="ORF">A2946_00415</name>
</gene>
<evidence type="ECO:0000313" key="1">
    <source>
        <dbReference type="EMBL" id="OGZ00462.1"/>
    </source>
</evidence>
<evidence type="ECO:0008006" key="3">
    <source>
        <dbReference type="Google" id="ProtNLM"/>
    </source>
</evidence>
<protein>
    <recommendedName>
        <fullName evidence="3">DUF4230 domain-containing protein</fullName>
    </recommendedName>
</protein>
<name>A0A1G2CGX4_9BACT</name>